<dbReference type="Gene3D" id="3.40.50.150">
    <property type="entry name" value="Vaccinia Virus protein VP39"/>
    <property type="match status" value="1"/>
</dbReference>
<dbReference type="GO" id="GO:0008168">
    <property type="term" value="F:methyltransferase activity"/>
    <property type="evidence" value="ECO:0007669"/>
    <property type="project" value="UniProtKB-KW"/>
</dbReference>
<evidence type="ECO:0000313" key="5">
    <source>
        <dbReference type="EMBL" id="QEQ96221.1"/>
    </source>
</evidence>
<evidence type="ECO:0000256" key="3">
    <source>
        <dbReference type="PROSITE-ProRule" id="PRU00182"/>
    </source>
</evidence>
<protein>
    <submittedName>
        <fullName evidence="5">TlyA family RNA methyltransferase</fullName>
    </submittedName>
</protein>
<comment type="similarity">
    <text evidence="2">Belongs to the TlyA family.</text>
</comment>
<dbReference type="PANTHER" id="PTHR32319:SF0">
    <property type="entry name" value="BACTERIAL HEMOLYSIN-LIKE PROTEIN"/>
    <property type="match status" value="1"/>
</dbReference>
<keyword evidence="1 3" id="KW-0694">RNA-binding</keyword>
<accession>A0A5P1RAB3</accession>
<dbReference type="InterPro" id="IPR002877">
    <property type="entry name" value="RNA_MeTrfase_FtsJ_dom"/>
</dbReference>
<evidence type="ECO:0000259" key="4">
    <source>
        <dbReference type="SMART" id="SM00363"/>
    </source>
</evidence>
<dbReference type="OrthoDB" id="9784736at2"/>
<evidence type="ECO:0000256" key="2">
    <source>
        <dbReference type="ARBA" id="ARBA00029460"/>
    </source>
</evidence>
<dbReference type="GO" id="GO:0032259">
    <property type="term" value="P:methylation"/>
    <property type="evidence" value="ECO:0007669"/>
    <property type="project" value="UniProtKB-KW"/>
</dbReference>
<dbReference type="SMART" id="SM00363">
    <property type="entry name" value="S4"/>
    <property type="match status" value="1"/>
</dbReference>
<keyword evidence="5" id="KW-0808">Transferase</keyword>
<gene>
    <name evidence="5" type="ORF">F0U83_05595</name>
</gene>
<dbReference type="PROSITE" id="PS50889">
    <property type="entry name" value="S4"/>
    <property type="match status" value="1"/>
</dbReference>
<dbReference type="InterPro" id="IPR004538">
    <property type="entry name" value="Hemolysin_A/TlyA"/>
</dbReference>
<dbReference type="InterPro" id="IPR047048">
    <property type="entry name" value="TlyA"/>
</dbReference>
<dbReference type="InterPro" id="IPR002942">
    <property type="entry name" value="S4_RNA-bd"/>
</dbReference>
<dbReference type="NCBIfam" id="TIGR00478">
    <property type="entry name" value="tly"/>
    <property type="match status" value="1"/>
</dbReference>
<proteinExistence type="inferred from homology"/>
<dbReference type="CDD" id="cd02440">
    <property type="entry name" value="AdoMet_MTases"/>
    <property type="match status" value="1"/>
</dbReference>
<dbReference type="Pfam" id="PF01728">
    <property type="entry name" value="FtsJ"/>
    <property type="match status" value="1"/>
</dbReference>
<keyword evidence="5" id="KW-0489">Methyltransferase</keyword>
<dbReference type="RefSeq" id="WP_138988601.1">
    <property type="nucleotide sequence ID" value="NZ_CP043869.1"/>
</dbReference>
<dbReference type="KEGG" id="ncu:F0U83_05595"/>
<dbReference type="AlphaFoldDB" id="A0A5P1RAB3"/>
<dbReference type="PANTHER" id="PTHR32319">
    <property type="entry name" value="BACTERIAL HEMOLYSIN-LIKE PROTEIN"/>
    <property type="match status" value="1"/>
</dbReference>
<name>A0A5P1RAB3_9GAMM</name>
<sequence>MQRVDLLLVEQHLADTRTQAQRLLKEGRVSYSTGGKSQVITKPGLKLPDDTLFTVKDDPSDHYVSRGALKLKGALEEFNIDITGMIAIDVGQSTGGFTDCLIQAGAAQVVGIEVGHDQLAERLRTHPAVHCYEGMNARELPASLLTHTQGNGFDVAVMDVSFISQTKILPSLSPLLRTGGTLISLVKPQFEVGKEGIGKGGIVKDTRLFANVEHLIRTCCHDNHLHVEGYMESPITGGDGNHEFLLWAVKQ</sequence>
<dbReference type="PIRSF" id="PIRSF005578">
    <property type="entry name" value="TlyA"/>
    <property type="match status" value="1"/>
</dbReference>
<dbReference type="EMBL" id="CP043869">
    <property type="protein sequence ID" value="QEQ96221.1"/>
    <property type="molecule type" value="Genomic_DNA"/>
</dbReference>
<dbReference type="SUPFAM" id="SSF53335">
    <property type="entry name" value="S-adenosyl-L-methionine-dependent methyltransferases"/>
    <property type="match status" value="1"/>
</dbReference>
<reference evidence="5 6" key="1">
    <citation type="journal article" date="2019" name="Biochem. Eng. J.">
        <title>Metabolic engineering of the marine bacteria Neptunomonas concharum for the production of acetoin and meso-2,3-butanediol from acetate.</title>
        <authorList>
            <person name="Li W."/>
            <person name="Pu N."/>
            <person name="Liu C.-X."/>
            <person name="Yuan Q.-P."/>
            <person name="Li Z.-J."/>
        </authorList>
    </citation>
    <scope>NUCLEOTIDE SEQUENCE [LARGE SCALE GENOMIC DNA]</scope>
    <source>
        <strain evidence="5 6">JCM17730</strain>
    </source>
</reference>
<organism evidence="5 6">
    <name type="scientific">Neptunomonas concharum</name>
    <dbReference type="NCBI Taxonomy" id="1031538"/>
    <lineage>
        <taxon>Bacteria</taxon>
        <taxon>Pseudomonadati</taxon>
        <taxon>Pseudomonadota</taxon>
        <taxon>Gammaproteobacteria</taxon>
        <taxon>Oceanospirillales</taxon>
        <taxon>Oceanospirillaceae</taxon>
        <taxon>Neptunomonas</taxon>
    </lineage>
</organism>
<dbReference type="GO" id="GO:0003723">
    <property type="term" value="F:RNA binding"/>
    <property type="evidence" value="ECO:0007669"/>
    <property type="project" value="UniProtKB-KW"/>
</dbReference>
<dbReference type="Proteomes" id="UP000324760">
    <property type="component" value="Chromosome"/>
</dbReference>
<dbReference type="InterPro" id="IPR036986">
    <property type="entry name" value="S4_RNA-bd_sf"/>
</dbReference>
<evidence type="ECO:0000313" key="6">
    <source>
        <dbReference type="Proteomes" id="UP000324760"/>
    </source>
</evidence>
<dbReference type="CDD" id="cd00165">
    <property type="entry name" value="S4"/>
    <property type="match status" value="1"/>
</dbReference>
<keyword evidence="6" id="KW-1185">Reference proteome</keyword>
<dbReference type="SUPFAM" id="SSF55174">
    <property type="entry name" value="Alpha-L RNA-binding motif"/>
    <property type="match status" value="1"/>
</dbReference>
<dbReference type="InterPro" id="IPR029063">
    <property type="entry name" value="SAM-dependent_MTases_sf"/>
</dbReference>
<feature type="domain" description="RNA-binding S4" evidence="4">
    <location>
        <begin position="2"/>
        <end position="72"/>
    </location>
</feature>
<dbReference type="Gene3D" id="3.10.290.10">
    <property type="entry name" value="RNA-binding S4 domain"/>
    <property type="match status" value="1"/>
</dbReference>
<evidence type="ECO:0000256" key="1">
    <source>
        <dbReference type="ARBA" id="ARBA00022884"/>
    </source>
</evidence>